<keyword evidence="9" id="KW-0999">Mitochondrion inner membrane</keyword>
<evidence type="ECO:0000256" key="10">
    <source>
        <dbReference type="ARBA" id="ARBA00022946"/>
    </source>
</evidence>
<evidence type="ECO:0000256" key="3">
    <source>
        <dbReference type="ARBA" id="ARBA00007152"/>
    </source>
</evidence>
<comment type="similarity">
    <text evidence="3">Belongs to the complex I NDUFB5 subunit family.</text>
</comment>
<evidence type="ECO:0000256" key="15">
    <source>
        <dbReference type="ARBA" id="ARBA00032395"/>
    </source>
</evidence>
<keyword evidence="12" id="KW-1133">Transmembrane helix</keyword>
<evidence type="ECO:0000256" key="4">
    <source>
        <dbReference type="ARBA" id="ARBA00011533"/>
    </source>
</evidence>
<dbReference type="PANTHER" id="PTHR13178">
    <property type="entry name" value="NADH-UBIQUINONE OXIDOREDUCTASE SGDH SUBUNIT"/>
    <property type="match status" value="1"/>
</dbReference>
<accession>A0A7R8H7D7</accession>
<evidence type="ECO:0000256" key="1">
    <source>
        <dbReference type="ARBA" id="ARBA00003195"/>
    </source>
</evidence>
<name>A0A7R8H7D7_LEPSM</name>
<dbReference type="GO" id="GO:0005743">
    <property type="term" value="C:mitochondrial inner membrane"/>
    <property type="evidence" value="ECO:0007669"/>
    <property type="project" value="UniProtKB-SubCell"/>
</dbReference>
<dbReference type="InterPro" id="IPR019173">
    <property type="entry name" value="NADH_UbQ_OxRdtase_B5_su"/>
</dbReference>
<evidence type="ECO:0000256" key="5">
    <source>
        <dbReference type="ARBA" id="ARBA00015175"/>
    </source>
</evidence>
<keyword evidence="6" id="KW-0813">Transport</keyword>
<keyword evidence="7" id="KW-0679">Respiratory chain</keyword>
<gene>
    <name evidence="17" type="ORF">LSAA_9045</name>
</gene>
<proteinExistence type="inferred from homology"/>
<evidence type="ECO:0000256" key="2">
    <source>
        <dbReference type="ARBA" id="ARBA00004434"/>
    </source>
</evidence>
<keyword evidence="14" id="KW-0472">Membrane</keyword>
<evidence type="ECO:0000256" key="14">
    <source>
        <dbReference type="ARBA" id="ARBA00023136"/>
    </source>
</evidence>
<dbReference type="Pfam" id="PF09781">
    <property type="entry name" value="NDUF_B5"/>
    <property type="match status" value="1"/>
</dbReference>
<evidence type="ECO:0000313" key="17">
    <source>
        <dbReference type="EMBL" id="CAF2916430.1"/>
    </source>
</evidence>
<dbReference type="AlphaFoldDB" id="A0A7R8H7D7"/>
<keyword evidence="10" id="KW-0809">Transit peptide</keyword>
<evidence type="ECO:0000256" key="13">
    <source>
        <dbReference type="ARBA" id="ARBA00023128"/>
    </source>
</evidence>
<dbReference type="EMBL" id="HG994583">
    <property type="protein sequence ID" value="CAF2916430.1"/>
    <property type="molecule type" value="Genomic_DNA"/>
</dbReference>
<evidence type="ECO:0000256" key="12">
    <source>
        <dbReference type="ARBA" id="ARBA00022989"/>
    </source>
</evidence>
<comment type="subcellular location">
    <subcellularLocation>
        <location evidence="2">Mitochondrion inner membrane</location>
        <topology evidence="2">Single-pass membrane protein</topology>
    </subcellularLocation>
</comment>
<keyword evidence="18" id="KW-1185">Reference proteome</keyword>
<comment type="function">
    <text evidence="1">Accessory subunit of the mitochondrial membrane respiratory chain NADH dehydrogenase (Complex I), that is believed not to be involved in catalysis. Complex I functions in the transfer of electrons from NADH to the respiratory chain. The immediate electron acceptor for the enzyme is believed to be ubiquinone.</text>
</comment>
<evidence type="ECO:0000256" key="16">
    <source>
        <dbReference type="ARBA" id="ARBA00032550"/>
    </source>
</evidence>
<keyword evidence="8" id="KW-0812">Transmembrane</keyword>
<evidence type="ECO:0000256" key="9">
    <source>
        <dbReference type="ARBA" id="ARBA00022792"/>
    </source>
</evidence>
<keyword evidence="13" id="KW-0496">Mitochondrion</keyword>
<evidence type="ECO:0000256" key="6">
    <source>
        <dbReference type="ARBA" id="ARBA00022448"/>
    </source>
</evidence>
<dbReference type="Proteomes" id="UP000675881">
    <property type="component" value="Chromosome 4"/>
</dbReference>
<organism evidence="17 18">
    <name type="scientific">Lepeophtheirus salmonis</name>
    <name type="common">Salmon louse</name>
    <name type="synonym">Caligus salmonis</name>
    <dbReference type="NCBI Taxonomy" id="72036"/>
    <lineage>
        <taxon>Eukaryota</taxon>
        <taxon>Metazoa</taxon>
        <taxon>Ecdysozoa</taxon>
        <taxon>Arthropoda</taxon>
        <taxon>Crustacea</taxon>
        <taxon>Multicrustacea</taxon>
        <taxon>Hexanauplia</taxon>
        <taxon>Copepoda</taxon>
        <taxon>Siphonostomatoida</taxon>
        <taxon>Caligidae</taxon>
        <taxon>Lepeophtheirus</taxon>
    </lineage>
</organism>
<protein>
    <recommendedName>
        <fullName evidence="5">NADH dehydrogenase [ubiquinone] 1 beta subcomplex subunit 5, mitochondrial</fullName>
    </recommendedName>
    <alternativeName>
        <fullName evidence="16">Complex I-SGDH</fullName>
    </alternativeName>
    <alternativeName>
        <fullName evidence="15">NADH-ubiquinone oxidoreductase SGDH subunit</fullName>
    </alternativeName>
</protein>
<evidence type="ECO:0000256" key="11">
    <source>
        <dbReference type="ARBA" id="ARBA00022982"/>
    </source>
</evidence>
<dbReference type="OrthoDB" id="9995605at2759"/>
<dbReference type="PANTHER" id="PTHR13178:SF0">
    <property type="entry name" value="NADH DEHYDROGENASE [UBIQUINONE] 1 BETA SUBCOMPLEX SUBUNIT 5, MITOCHONDRIAL"/>
    <property type="match status" value="1"/>
</dbReference>
<evidence type="ECO:0000256" key="7">
    <source>
        <dbReference type="ARBA" id="ARBA00022660"/>
    </source>
</evidence>
<comment type="subunit">
    <text evidence="4">Complex I is composed of 45 different subunits.</text>
</comment>
<reference evidence="17" key="1">
    <citation type="submission" date="2021-02" db="EMBL/GenBank/DDBJ databases">
        <authorList>
            <person name="Bekaert M."/>
        </authorList>
    </citation>
    <scope>NUCLEOTIDE SEQUENCE</scope>
    <source>
        <strain evidence="17">IoA-00</strain>
    </source>
</reference>
<evidence type="ECO:0000313" key="18">
    <source>
        <dbReference type="Proteomes" id="UP000675881"/>
    </source>
</evidence>
<evidence type="ECO:0000256" key="8">
    <source>
        <dbReference type="ARBA" id="ARBA00022692"/>
    </source>
</evidence>
<keyword evidence="11" id="KW-0249">Electron transport</keyword>
<sequence>MTLLSKLGSLALRSPLRQDPRVFRSLLSWISKRTLQTSERKKGGGSLQDLIWKEDSSMVIRPSKWLDYTIRDFFYFYAVLTSFPLIAIGSYFAIFVGPATLEPTPEGYIPNDEEYEKRFISRLYVRYVYPTFQQVYEMRLHNVYEQEKEYKRKELLKEITRVMKEVGDSKAFFYNPGYAKYLRRGIEESNAVNDGQGRIMAYSVHLFY</sequence>